<gene>
    <name evidence="1" type="ORF">SDC9_182269</name>
</gene>
<dbReference type="AlphaFoldDB" id="A0A645H705"/>
<protein>
    <submittedName>
        <fullName evidence="1">Uncharacterized protein</fullName>
    </submittedName>
</protein>
<name>A0A645H705_9ZZZZ</name>
<evidence type="ECO:0000313" key="1">
    <source>
        <dbReference type="EMBL" id="MPN34775.1"/>
    </source>
</evidence>
<sequence>MVGVGGDALEPVDQEFAERADVFVLRGQHAHRNRHGGRADELFGPGDLHLEPRVVEIGVGDRHKQRLNGKETEFAVRLVSQRKDLELGDQLIHQIGGFRLFAAHSAERATGILAGFLTLETKHFLVHGLLLLFLG</sequence>
<accession>A0A645H705</accession>
<reference evidence="1" key="1">
    <citation type="submission" date="2019-08" db="EMBL/GenBank/DDBJ databases">
        <authorList>
            <person name="Kucharzyk K."/>
            <person name="Murdoch R.W."/>
            <person name="Higgins S."/>
            <person name="Loffler F."/>
        </authorList>
    </citation>
    <scope>NUCLEOTIDE SEQUENCE</scope>
</reference>
<dbReference type="EMBL" id="VSSQ01087990">
    <property type="protein sequence ID" value="MPN34775.1"/>
    <property type="molecule type" value="Genomic_DNA"/>
</dbReference>
<proteinExistence type="predicted"/>
<comment type="caution">
    <text evidence="1">The sequence shown here is derived from an EMBL/GenBank/DDBJ whole genome shotgun (WGS) entry which is preliminary data.</text>
</comment>
<organism evidence="1">
    <name type="scientific">bioreactor metagenome</name>
    <dbReference type="NCBI Taxonomy" id="1076179"/>
    <lineage>
        <taxon>unclassified sequences</taxon>
        <taxon>metagenomes</taxon>
        <taxon>ecological metagenomes</taxon>
    </lineage>
</organism>